<accession>A0A6J6G493</accession>
<name>A0A6J6G493_9ZZZZ</name>
<dbReference type="PANTHER" id="PTHR48081:SF8">
    <property type="entry name" value="ALPHA_BETA HYDROLASE FOLD-3 DOMAIN-CONTAINING PROTEIN-RELATED"/>
    <property type="match status" value="1"/>
</dbReference>
<dbReference type="PROSITE" id="PS01174">
    <property type="entry name" value="LIPASE_GDXG_SER"/>
    <property type="match status" value="1"/>
</dbReference>
<dbReference type="GO" id="GO:0016787">
    <property type="term" value="F:hydrolase activity"/>
    <property type="evidence" value="ECO:0007669"/>
    <property type="project" value="UniProtKB-KW"/>
</dbReference>
<sequence length="311" mass="33841">MPAPLHPQAAKFLADRAALGLPVAGEVPISTLRKNTHLFINDGGPSESVADTQLKTIPTPTADISALVITPEGPGPFPVLLFFHGGGWVFNFIEMYQAPLSAIANRTKSVVIAVNYQKAPEHKFPIPFDDCWASVEWVIKNAKTLNIDPKKIAVSGDSAGGNLASAVALKARDQNIELAYQLLLYPCNQKDTDTESMNDYAEGYGLTRDRMVYLWDQYLNGNADDKNPYAVPQSAPTLKGLAPAIVILAQCDVLYSDGKKYAQRLSDEGVSVSMREYPGMVHGFFSHGAFVTDSLRLREEISAEINKILGS</sequence>
<proteinExistence type="inferred from homology"/>
<dbReference type="PANTHER" id="PTHR48081">
    <property type="entry name" value="AB HYDROLASE SUPERFAMILY PROTEIN C4A8.06C"/>
    <property type="match status" value="1"/>
</dbReference>
<dbReference type="InterPro" id="IPR029058">
    <property type="entry name" value="AB_hydrolase_fold"/>
</dbReference>
<dbReference type="SUPFAM" id="SSF53474">
    <property type="entry name" value="alpha/beta-Hydrolases"/>
    <property type="match status" value="1"/>
</dbReference>
<dbReference type="InterPro" id="IPR013094">
    <property type="entry name" value="AB_hydrolase_3"/>
</dbReference>
<evidence type="ECO:0000256" key="1">
    <source>
        <dbReference type="ARBA" id="ARBA00010515"/>
    </source>
</evidence>
<dbReference type="EMBL" id="CAEZUJ010000008">
    <property type="protein sequence ID" value="CAB4594073.1"/>
    <property type="molecule type" value="Genomic_DNA"/>
</dbReference>
<dbReference type="Gene3D" id="3.40.50.1820">
    <property type="entry name" value="alpha/beta hydrolase"/>
    <property type="match status" value="1"/>
</dbReference>
<organism evidence="4">
    <name type="scientific">freshwater metagenome</name>
    <dbReference type="NCBI Taxonomy" id="449393"/>
    <lineage>
        <taxon>unclassified sequences</taxon>
        <taxon>metagenomes</taxon>
        <taxon>ecological metagenomes</taxon>
    </lineage>
</organism>
<dbReference type="InterPro" id="IPR033140">
    <property type="entry name" value="Lipase_GDXG_put_SER_AS"/>
</dbReference>
<gene>
    <name evidence="4" type="ORF">UFOPK1811_00349</name>
    <name evidence="5" type="ORF">UFOPK2360_00374</name>
</gene>
<evidence type="ECO:0000256" key="2">
    <source>
        <dbReference type="ARBA" id="ARBA00022801"/>
    </source>
</evidence>
<feature type="domain" description="Alpha/beta hydrolase fold-3" evidence="3">
    <location>
        <begin position="80"/>
        <end position="285"/>
    </location>
</feature>
<protein>
    <submittedName>
        <fullName evidence="4">Unannotated protein</fullName>
    </submittedName>
</protein>
<dbReference type="AlphaFoldDB" id="A0A6J6G493"/>
<dbReference type="InterPro" id="IPR050300">
    <property type="entry name" value="GDXG_lipolytic_enzyme"/>
</dbReference>
<keyword evidence="2" id="KW-0378">Hydrolase</keyword>
<dbReference type="Pfam" id="PF07859">
    <property type="entry name" value="Abhydrolase_3"/>
    <property type="match status" value="1"/>
</dbReference>
<dbReference type="EMBL" id="CAEZXH010000013">
    <property type="protein sequence ID" value="CAB4678681.1"/>
    <property type="molecule type" value="Genomic_DNA"/>
</dbReference>
<evidence type="ECO:0000313" key="5">
    <source>
        <dbReference type="EMBL" id="CAB4678681.1"/>
    </source>
</evidence>
<reference evidence="4" key="1">
    <citation type="submission" date="2020-05" db="EMBL/GenBank/DDBJ databases">
        <authorList>
            <person name="Chiriac C."/>
            <person name="Salcher M."/>
            <person name="Ghai R."/>
            <person name="Kavagutti S V."/>
        </authorList>
    </citation>
    <scope>NUCLEOTIDE SEQUENCE</scope>
</reference>
<evidence type="ECO:0000313" key="4">
    <source>
        <dbReference type="EMBL" id="CAB4594073.1"/>
    </source>
</evidence>
<evidence type="ECO:0000259" key="3">
    <source>
        <dbReference type="Pfam" id="PF07859"/>
    </source>
</evidence>
<comment type="similarity">
    <text evidence="1">Belongs to the 'GDXG' lipolytic enzyme family.</text>
</comment>